<dbReference type="InterPro" id="IPR051368">
    <property type="entry name" value="SerProtInhib-TIL_Domain"/>
</dbReference>
<protein>
    <recommendedName>
        <fullName evidence="4">TIL domain-containing protein</fullName>
    </recommendedName>
</protein>
<feature type="domain" description="TIL" evidence="4">
    <location>
        <begin position="87"/>
        <end position="144"/>
    </location>
</feature>
<evidence type="ECO:0000256" key="2">
    <source>
        <dbReference type="ARBA" id="ARBA00023157"/>
    </source>
</evidence>
<evidence type="ECO:0000259" key="4">
    <source>
        <dbReference type="Pfam" id="PF01826"/>
    </source>
</evidence>
<feature type="chain" id="PRO_5012697865" description="TIL domain-containing protein" evidence="3">
    <location>
        <begin position="18"/>
        <end position="224"/>
    </location>
</feature>
<feature type="domain" description="TIL" evidence="4">
    <location>
        <begin position="149"/>
        <end position="207"/>
    </location>
</feature>
<name>A0A2A4JHM5_HELVI</name>
<keyword evidence="1" id="KW-0646">Protease inhibitor</keyword>
<feature type="domain" description="TIL" evidence="4">
    <location>
        <begin position="25"/>
        <end position="84"/>
    </location>
</feature>
<dbReference type="STRING" id="7102.A0A2A4JHM5"/>
<dbReference type="InterPro" id="IPR036084">
    <property type="entry name" value="Ser_inhib-like_sf"/>
</dbReference>
<dbReference type="PANTHER" id="PTHR23259">
    <property type="entry name" value="RIDDLE"/>
    <property type="match status" value="1"/>
</dbReference>
<dbReference type="EMBL" id="NWSH01001352">
    <property type="protein sequence ID" value="PCG71575.1"/>
    <property type="molecule type" value="Genomic_DNA"/>
</dbReference>
<reference evidence="5" key="1">
    <citation type="submission" date="2017-09" db="EMBL/GenBank/DDBJ databases">
        <title>Contemporary evolution of a Lepidopteran species, Heliothis virescens, in response to modern agricultural practices.</title>
        <authorList>
            <person name="Fritz M.L."/>
            <person name="Deyonke A.M."/>
            <person name="Papanicolaou A."/>
            <person name="Micinski S."/>
            <person name="Westbrook J."/>
            <person name="Gould F."/>
        </authorList>
    </citation>
    <scope>NUCLEOTIDE SEQUENCE [LARGE SCALE GENOMIC DNA]</scope>
    <source>
        <strain evidence="5">HvINT-</strain>
        <tissue evidence="5">Whole body</tissue>
    </source>
</reference>
<dbReference type="Gene3D" id="2.10.25.10">
    <property type="entry name" value="Laminin"/>
    <property type="match status" value="3"/>
</dbReference>
<comment type="caution">
    <text evidence="5">The sequence shown here is derived from an EMBL/GenBank/DDBJ whole genome shotgun (WGS) entry which is preliminary data.</text>
</comment>
<dbReference type="InterPro" id="IPR002919">
    <property type="entry name" value="TIL_dom"/>
</dbReference>
<accession>A0A2A4JHM5</accession>
<organism evidence="5">
    <name type="scientific">Heliothis virescens</name>
    <name type="common">Tobacco budworm moth</name>
    <dbReference type="NCBI Taxonomy" id="7102"/>
    <lineage>
        <taxon>Eukaryota</taxon>
        <taxon>Metazoa</taxon>
        <taxon>Ecdysozoa</taxon>
        <taxon>Arthropoda</taxon>
        <taxon>Hexapoda</taxon>
        <taxon>Insecta</taxon>
        <taxon>Pterygota</taxon>
        <taxon>Neoptera</taxon>
        <taxon>Endopterygota</taxon>
        <taxon>Lepidoptera</taxon>
        <taxon>Glossata</taxon>
        <taxon>Ditrysia</taxon>
        <taxon>Noctuoidea</taxon>
        <taxon>Noctuidae</taxon>
        <taxon>Heliothinae</taxon>
        <taxon>Heliothis</taxon>
    </lineage>
</organism>
<evidence type="ECO:0000256" key="3">
    <source>
        <dbReference type="SAM" id="SignalP"/>
    </source>
</evidence>
<proteinExistence type="predicted"/>
<dbReference type="CDD" id="cd19941">
    <property type="entry name" value="TIL"/>
    <property type="match status" value="3"/>
</dbReference>
<dbReference type="PANTHER" id="PTHR23259:SF82">
    <property type="entry name" value="SERINE PROTEASE INHIBITOR 1 PROTEIN"/>
    <property type="match status" value="1"/>
</dbReference>
<sequence>MRSLVVVIFCCVALSVAQNTDVTVCGPNAVYNCEFPCPPQKTCKDRTEDIYCPDVLMDCEFQCVCKPGFYLNKEGGECVTEKQCDKCPGDHEHYACGGPCDDVCSTLQVQNKTSCAYTKCQPSCYCDDGFARDDSGNCIPVEQCHQHRCGQNEEYTHCINPCLNETCSAIESQEVCNSNVPCVPGCVCKDGFFRKNLESPCEPACSCPVKRDSPECFPWQTWFI</sequence>
<dbReference type="FunFam" id="2.10.25.10:FF:000674">
    <property type="entry name" value="Mucin-2"/>
    <property type="match status" value="1"/>
</dbReference>
<dbReference type="Pfam" id="PF01826">
    <property type="entry name" value="TIL"/>
    <property type="match status" value="3"/>
</dbReference>
<feature type="signal peptide" evidence="3">
    <location>
        <begin position="1"/>
        <end position="17"/>
    </location>
</feature>
<dbReference type="SUPFAM" id="SSF57567">
    <property type="entry name" value="Serine protease inhibitors"/>
    <property type="match status" value="3"/>
</dbReference>
<keyword evidence="3" id="KW-0732">Signal</keyword>
<keyword evidence="2" id="KW-1015">Disulfide bond</keyword>
<dbReference type="AlphaFoldDB" id="A0A2A4JHM5"/>
<dbReference type="GO" id="GO:0030414">
    <property type="term" value="F:peptidase inhibitor activity"/>
    <property type="evidence" value="ECO:0007669"/>
    <property type="project" value="UniProtKB-KW"/>
</dbReference>
<gene>
    <name evidence="5" type="ORF">B5V51_1720</name>
</gene>
<evidence type="ECO:0000313" key="5">
    <source>
        <dbReference type="EMBL" id="PCG71575.1"/>
    </source>
</evidence>
<evidence type="ECO:0000256" key="1">
    <source>
        <dbReference type="ARBA" id="ARBA00022690"/>
    </source>
</evidence>